<feature type="transmembrane region" description="Helical" evidence="8">
    <location>
        <begin position="482"/>
        <end position="507"/>
    </location>
</feature>
<evidence type="ECO:0000259" key="9">
    <source>
        <dbReference type="Pfam" id="PF06808"/>
    </source>
</evidence>
<evidence type="ECO:0000256" key="6">
    <source>
        <dbReference type="ARBA" id="ARBA00023136"/>
    </source>
</evidence>
<organism evidence="10 11">
    <name type="scientific">Phaeobacter gallaeciensis</name>
    <dbReference type="NCBI Taxonomy" id="60890"/>
    <lineage>
        <taxon>Bacteria</taxon>
        <taxon>Pseudomonadati</taxon>
        <taxon>Pseudomonadota</taxon>
        <taxon>Alphaproteobacteria</taxon>
        <taxon>Rhodobacterales</taxon>
        <taxon>Roseobacteraceae</taxon>
        <taxon>Phaeobacter</taxon>
    </lineage>
</organism>
<feature type="transmembrane region" description="Helical" evidence="8">
    <location>
        <begin position="199"/>
        <end position="217"/>
    </location>
</feature>
<keyword evidence="10" id="KW-0614">Plasmid</keyword>
<dbReference type="PANTHER" id="PTHR33362">
    <property type="entry name" value="SIALIC ACID TRAP TRANSPORTER PERMEASE PROTEIN SIAT-RELATED"/>
    <property type="match status" value="1"/>
</dbReference>
<comment type="function">
    <text evidence="7">Part of the tripartite ATP-independent periplasmic (TRAP) transport system.</text>
</comment>
<proteinExistence type="predicted"/>
<feature type="transmembrane region" description="Helical" evidence="8">
    <location>
        <begin position="247"/>
        <end position="269"/>
    </location>
</feature>
<feature type="transmembrane region" description="Helical" evidence="8">
    <location>
        <begin position="67"/>
        <end position="86"/>
    </location>
</feature>
<dbReference type="GeneID" id="31848530"/>
<feature type="domain" description="TRAP C4-dicarboxylate transport system permease DctM subunit" evidence="9">
    <location>
        <begin position="330"/>
        <end position="506"/>
    </location>
</feature>
<dbReference type="EMBL" id="CP010786">
    <property type="protein sequence ID" value="ATF08087.1"/>
    <property type="molecule type" value="Genomic_DNA"/>
</dbReference>
<protein>
    <submittedName>
        <fullName evidence="10">TRAP-type mannitol/chloroaromatic compound transport system, large permease component</fullName>
    </submittedName>
</protein>
<feature type="transmembrane region" description="Helical" evidence="8">
    <location>
        <begin position="147"/>
        <end position="172"/>
    </location>
</feature>
<comment type="subcellular location">
    <subcellularLocation>
        <location evidence="1 7">Cell inner membrane</location>
        <topology evidence="1 7">Multi-pass membrane protein</topology>
    </subcellularLocation>
</comment>
<feature type="transmembrane region" description="Helical" evidence="8">
    <location>
        <begin position="298"/>
        <end position="315"/>
    </location>
</feature>
<geneLocation type="plasmid" evidence="11">
    <name>pp63_b</name>
</geneLocation>
<evidence type="ECO:0000313" key="10">
    <source>
        <dbReference type="EMBL" id="ATF08087.1"/>
    </source>
</evidence>
<reference evidence="10 11" key="1">
    <citation type="journal article" date="2017" name="Front. Microbiol.">
        <title>Phaeobacter piscinae sp. nov., a species of the Roseobacter group and potential aquaculture probiont.</title>
        <authorList>
            <person name="Sonnenschein E.C."/>
            <person name="Phippen C.B.W."/>
            <person name="Nielsen K.F."/>
            <person name="Mateiu R.V."/>
            <person name="Melchiorsen J."/>
            <person name="Gram L."/>
            <person name="Overmann J."/>
            <person name="Freese H.M."/>
        </authorList>
    </citation>
    <scope>NUCLEOTIDE SEQUENCE [LARGE SCALE GENOMIC DNA]</scope>
    <source>
        <strain evidence="10 11">P63</strain>
    </source>
</reference>
<keyword evidence="4 8" id="KW-0812">Transmembrane</keyword>
<feature type="transmembrane region" description="Helical" evidence="8">
    <location>
        <begin position="401"/>
        <end position="419"/>
    </location>
</feature>
<evidence type="ECO:0000256" key="8">
    <source>
        <dbReference type="SAM" id="Phobius"/>
    </source>
</evidence>
<evidence type="ECO:0000256" key="2">
    <source>
        <dbReference type="ARBA" id="ARBA00022475"/>
    </source>
</evidence>
<name>A0AAD0EDH1_9RHOB</name>
<feature type="transmembrane region" description="Helical" evidence="8">
    <location>
        <begin position="35"/>
        <end position="55"/>
    </location>
</feature>
<feature type="transmembrane region" description="Helical" evidence="8">
    <location>
        <begin position="106"/>
        <end position="135"/>
    </location>
</feature>
<dbReference type="InterPro" id="IPR004681">
    <property type="entry name" value="TRAP_DctM"/>
</dbReference>
<keyword evidence="5 8" id="KW-1133">Transmembrane helix</keyword>
<accession>A0AAD0EDH1</accession>
<dbReference type="GO" id="GO:0022857">
    <property type="term" value="F:transmembrane transporter activity"/>
    <property type="evidence" value="ECO:0007669"/>
    <property type="project" value="UniProtKB-UniRule"/>
</dbReference>
<feature type="transmembrane region" description="Helical" evidence="8">
    <location>
        <begin position="327"/>
        <end position="348"/>
    </location>
</feature>
<evidence type="ECO:0000256" key="3">
    <source>
        <dbReference type="ARBA" id="ARBA00022519"/>
    </source>
</evidence>
<sequence>MGDIHTVYLAALFVGLLLCLMSGFPVAFVLGGVSLLLAGVGILFQHFDASFLAAMPQRIYAAMTNDVLLAVPLFVFMGAMLERSGIASELLDGIGRLFGKRRGGLGFAITLVGALLAASTGIVGATVTTMALLSLPVMLKWGYSPRLAAGSICAAGTLGQIIPPSLVLVLLADTISSAYQKAQLAQGNFSPDTVSISDLFAGAIVPGILMVVVFLVYQVMLTFFRPESCPPPPETEAAEMTISLRVLLIRLVPPLALILGVLGSILGGVATPTESASIGAAGAILLAGFGSEHRKHANIALLFLALAVISKQVIFSTFDVPILAERFILAVPVLVFFGYFAIALLRCVKMGAIASSTTETVRLSSMVFMILIGAAMLSLVFRGFGGDEAVQQLISKVPGGPYAALAAVLAVMFLLGFILDFIEIIFVIVPTIAPVLLMSGIDPIWLAILISLNLQTSFLTPPFGFALFYFRSAAPPEISTRSIYLGVMPFIGLQLLVLILVAFMPSISTWLPYTLR</sequence>
<dbReference type="GO" id="GO:0005886">
    <property type="term" value="C:plasma membrane"/>
    <property type="evidence" value="ECO:0007669"/>
    <property type="project" value="UniProtKB-SubCell"/>
</dbReference>
<feature type="transmembrane region" description="Helical" evidence="8">
    <location>
        <begin position="7"/>
        <end position="29"/>
    </location>
</feature>
<feature type="transmembrane region" description="Helical" evidence="8">
    <location>
        <begin position="424"/>
        <end position="441"/>
    </location>
</feature>
<dbReference type="PANTHER" id="PTHR33362:SF7">
    <property type="entry name" value="SLL1103 PROTEIN"/>
    <property type="match status" value="1"/>
</dbReference>
<dbReference type="InterPro" id="IPR010656">
    <property type="entry name" value="DctM"/>
</dbReference>
<dbReference type="RefSeq" id="WP_024099532.1">
    <property type="nucleotide sequence ID" value="NZ_CP010591.1"/>
</dbReference>
<dbReference type="Pfam" id="PF06808">
    <property type="entry name" value="DctM"/>
    <property type="match status" value="2"/>
</dbReference>
<gene>
    <name evidence="10" type="ORF">PhaeoP63_04056</name>
</gene>
<evidence type="ECO:0000256" key="7">
    <source>
        <dbReference type="RuleBase" id="RU369079"/>
    </source>
</evidence>
<evidence type="ECO:0000256" key="4">
    <source>
        <dbReference type="ARBA" id="ARBA00022692"/>
    </source>
</evidence>
<feature type="transmembrane region" description="Helical" evidence="8">
    <location>
        <begin position="360"/>
        <end position="381"/>
    </location>
</feature>
<evidence type="ECO:0000256" key="5">
    <source>
        <dbReference type="ARBA" id="ARBA00022989"/>
    </source>
</evidence>
<keyword evidence="3 7" id="KW-0997">Cell inner membrane</keyword>
<feature type="transmembrane region" description="Helical" evidence="8">
    <location>
        <begin position="275"/>
        <end position="291"/>
    </location>
</feature>
<evidence type="ECO:0000256" key="1">
    <source>
        <dbReference type="ARBA" id="ARBA00004429"/>
    </source>
</evidence>
<feature type="domain" description="TRAP C4-dicarboxylate transport system permease DctM subunit" evidence="9">
    <location>
        <begin position="13"/>
        <end position="315"/>
    </location>
</feature>
<keyword evidence="2" id="KW-1003">Cell membrane</keyword>
<keyword evidence="6 8" id="KW-0472">Membrane</keyword>
<feature type="transmembrane region" description="Helical" evidence="8">
    <location>
        <begin position="447"/>
        <end position="470"/>
    </location>
</feature>
<dbReference type="Proteomes" id="UP000217545">
    <property type="component" value="Plasmid pP63_b"/>
</dbReference>
<evidence type="ECO:0000313" key="11">
    <source>
        <dbReference type="Proteomes" id="UP000217545"/>
    </source>
</evidence>
<keyword evidence="7" id="KW-0813">Transport</keyword>
<dbReference type="AlphaFoldDB" id="A0AAD0EDH1"/>